<name>A0AAD9JM66_RIDPI</name>
<comment type="caution">
    <text evidence="3">The sequence shown here is derived from an EMBL/GenBank/DDBJ whole genome shotgun (WGS) entry which is preliminary data.</text>
</comment>
<evidence type="ECO:0000259" key="2">
    <source>
        <dbReference type="Pfam" id="PF24748"/>
    </source>
</evidence>
<keyword evidence="1" id="KW-0732">Signal</keyword>
<feature type="signal peptide" evidence="1">
    <location>
        <begin position="1"/>
        <end position="20"/>
    </location>
</feature>
<feature type="domain" description="Galaxin-like repeats" evidence="2">
    <location>
        <begin position="28"/>
        <end position="72"/>
    </location>
</feature>
<accession>A0AAD9JM66</accession>
<protein>
    <recommendedName>
        <fullName evidence="2">Galaxin-like repeats domain-containing protein</fullName>
    </recommendedName>
</protein>
<organism evidence="3 4">
    <name type="scientific">Ridgeia piscesae</name>
    <name type="common">Tubeworm</name>
    <dbReference type="NCBI Taxonomy" id="27915"/>
    <lineage>
        <taxon>Eukaryota</taxon>
        <taxon>Metazoa</taxon>
        <taxon>Spiralia</taxon>
        <taxon>Lophotrochozoa</taxon>
        <taxon>Annelida</taxon>
        <taxon>Polychaeta</taxon>
        <taxon>Sedentaria</taxon>
        <taxon>Canalipalpata</taxon>
        <taxon>Sabellida</taxon>
        <taxon>Siboglinidae</taxon>
        <taxon>Ridgeia</taxon>
    </lineage>
</organism>
<gene>
    <name evidence="3" type="ORF">NP493_2165g00006</name>
</gene>
<evidence type="ECO:0000256" key="1">
    <source>
        <dbReference type="SAM" id="SignalP"/>
    </source>
</evidence>
<feature type="chain" id="PRO_5042019651" description="Galaxin-like repeats domain-containing protein" evidence="1">
    <location>
        <begin position="21"/>
        <end position="102"/>
    </location>
</feature>
<keyword evidence="4" id="KW-1185">Reference proteome</keyword>
<proteinExistence type="predicted"/>
<dbReference type="InterPro" id="IPR056601">
    <property type="entry name" value="Galaxin_dom"/>
</dbReference>
<dbReference type="EMBL" id="JAODUO010002161">
    <property type="protein sequence ID" value="KAK2154605.1"/>
    <property type="molecule type" value="Genomic_DNA"/>
</dbReference>
<dbReference type="AlphaFoldDB" id="A0AAD9JM66"/>
<evidence type="ECO:0000313" key="3">
    <source>
        <dbReference type="EMBL" id="KAK2154605.1"/>
    </source>
</evidence>
<dbReference type="Proteomes" id="UP001209878">
    <property type="component" value="Unassembled WGS sequence"/>
</dbReference>
<sequence>MTNCVVLAVLLVLVVQHGSCFLFVPTKCGGKEFDRETHICCRGQLYKLSKEWQVFCCVDRLYRPDLQHCCYQNRTTAKIVDIDPEVPRWVTCSKVRETSSDE</sequence>
<reference evidence="3" key="1">
    <citation type="journal article" date="2023" name="Mol. Biol. Evol.">
        <title>Third-Generation Sequencing Reveals the Adaptive Role of the Epigenome in Three Deep-Sea Polychaetes.</title>
        <authorList>
            <person name="Perez M."/>
            <person name="Aroh O."/>
            <person name="Sun Y."/>
            <person name="Lan Y."/>
            <person name="Juniper S.K."/>
            <person name="Young C.R."/>
            <person name="Angers B."/>
            <person name="Qian P.Y."/>
        </authorList>
    </citation>
    <scope>NUCLEOTIDE SEQUENCE</scope>
    <source>
        <strain evidence="3">R07B-5</strain>
    </source>
</reference>
<evidence type="ECO:0000313" key="4">
    <source>
        <dbReference type="Proteomes" id="UP001209878"/>
    </source>
</evidence>
<dbReference type="Pfam" id="PF24748">
    <property type="entry name" value="Galaxin_repeat"/>
    <property type="match status" value="1"/>
</dbReference>